<comment type="caution">
    <text evidence="1">The sequence shown here is derived from an EMBL/GenBank/DDBJ whole genome shotgun (WGS) entry which is preliminary data.</text>
</comment>
<reference evidence="2" key="1">
    <citation type="journal article" date="2019" name="Int. J. Syst. Evol. Microbiol.">
        <title>The Global Catalogue of Microorganisms (GCM) 10K type strain sequencing project: providing services to taxonomists for standard genome sequencing and annotation.</title>
        <authorList>
            <consortium name="The Broad Institute Genomics Platform"/>
            <consortium name="The Broad Institute Genome Sequencing Center for Infectious Disease"/>
            <person name="Wu L."/>
            <person name="Ma J."/>
        </authorList>
    </citation>
    <scope>NUCLEOTIDE SEQUENCE [LARGE SCALE GENOMIC DNA]</scope>
    <source>
        <strain evidence="2">KCTC 62164</strain>
    </source>
</reference>
<dbReference type="InterPro" id="IPR023393">
    <property type="entry name" value="START-like_dom_sf"/>
</dbReference>
<dbReference type="Pfam" id="PF08982">
    <property type="entry name" value="AtaL"/>
    <property type="match status" value="1"/>
</dbReference>
<dbReference type="RefSeq" id="WP_194213492.1">
    <property type="nucleotide sequence ID" value="NZ_CP061205.1"/>
</dbReference>
<evidence type="ECO:0000313" key="2">
    <source>
        <dbReference type="Proteomes" id="UP001595444"/>
    </source>
</evidence>
<dbReference type="Gene3D" id="3.30.530.20">
    <property type="match status" value="1"/>
</dbReference>
<dbReference type="SUPFAM" id="SSF55961">
    <property type="entry name" value="Bet v1-like"/>
    <property type="match status" value="1"/>
</dbReference>
<protein>
    <submittedName>
        <fullName evidence="1">SRPBCC family protein</fullName>
    </submittedName>
</protein>
<dbReference type="Proteomes" id="UP001595444">
    <property type="component" value="Unassembled WGS sequence"/>
</dbReference>
<organism evidence="1 2">
    <name type="scientific">Kordiimonas pumila</name>
    <dbReference type="NCBI Taxonomy" id="2161677"/>
    <lineage>
        <taxon>Bacteria</taxon>
        <taxon>Pseudomonadati</taxon>
        <taxon>Pseudomonadota</taxon>
        <taxon>Alphaproteobacteria</taxon>
        <taxon>Kordiimonadales</taxon>
        <taxon>Kordiimonadaceae</taxon>
        <taxon>Kordiimonas</taxon>
    </lineage>
</organism>
<sequence>MFALSYTIPINPAGAQPVLTRDQVWRGLEMKATDAKPFVKGMTQCDVLERKDNTLLREITFAGDTFREFITFHAPVQVHFTRVDSKGASEGFIENTISESEAGLMLTFTFALTFPGTKPGSEEERAKGEGMRGAYVGAVAATLNRVRELVQDGTIV</sequence>
<dbReference type="InterPro" id="IPR015075">
    <property type="entry name" value="AtaL"/>
</dbReference>
<gene>
    <name evidence="1" type="ORF">ACFOKA_13230</name>
</gene>
<keyword evidence="2" id="KW-1185">Reference proteome</keyword>
<accession>A0ABV7D7Q0</accession>
<dbReference type="EMBL" id="JBHRSL010000010">
    <property type="protein sequence ID" value="MFC3052871.1"/>
    <property type="molecule type" value="Genomic_DNA"/>
</dbReference>
<evidence type="ECO:0000313" key="1">
    <source>
        <dbReference type="EMBL" id="MFC3052871.1"/>
    </source>
</evidence>
<name>A0ABV7D7Q0_9PROT</name>
<proteinExistence type="predicted"/>